<accession>A0A9X1WFE3</accession>
<gene>
    <name evidence="1" type="ORF">LNL84_11220</name>
</gene>
<name>A0A9X1WFE3_9VIBR</name>
<protein>
    <submittedName>
        <fullName evidence="1">Uncharacterized protein</fullName>
    </submittedName>
</protein>
<dbReference type="Proteomes" id="UP001139488">
    <property type="component" value="Unassembled WGS sequence"/>
</dbReference>
<proteinExistence type="predicted"/>
<keyword evidence="2" id="KW-1185">Reference proteome</keyword>
<organism evidence="1 2">
    <name type="scientific">Vibrio gelatinilyticus</name>
    <dbReference type="NCBI Taxonomy" id="2893468"/>
    <lineage>
        <taxon>Bacteria</taxon>
        <taxon>Pseudomonadati</taxon>
        <taxon>Pseudomonadota</taxon>
        <taxon>Gammaproteobacteria</taxon>
        <taxon>Vibrionales</taxon>
        <taxon>Vibrionaceae</taxon>
        <taxon>Vibrio</taxon>
    </lineage>
</organism>
<evidence type="ECO:0000313" key="2">
    <source>
        <dbReference type="Proteomes" id="UP001139488"/>
    </source>
</evidence>
<sequence>MYGSEKTKAFCCNCKEVTLHKYESFSQPQKSSESKATGFFASIANALMGGEAKGDYKCEVCGTNLHTPDNLD</sequence>
<comment type="caution">
    <text evidence="1">The sequence shown here is derived from an EMBL/GenBank/DDBJ whole genome shotgun (WGS) entry which is preliminary data.</text>
</comment>
<dbReference type="RefSeq" id="WP_244357342.1">
    <property type="nucleotide sequence ID" value="NZ_JAJNNZ010000008.1"/>
</dbReference>
<dbReference type="AlphaFoldDB" id="A0A9X1WFE3"/>
<dbReference type="EMBL" id="JAJNNZ010000008">
    <property type="protein sequence ID" value="MCJ2377400.1"/>
    <property type="molecule type" value="Genomic_DNA"/>
</dbReference>
<reference evidence="1" key="1">
    <citation type="submission" date="2021-11" db="EMBL/GenBank/DDBJ databases">
        <title>Vibrio ZSDE26 sp. nov. and Vibrio ZSDZ34 sp. nov., isolated from coastal seawater in Qingdao.</title>
        <authorList>
            <person name="Zhang P."/>
        </authorList>
    </citation>
    <scope>NUCLEOTIDE SEQUENCE</scope>
    <source>
        <strain evidence="1">ZSDZ34</strain>
    </source>
</reference>
<evidence type="ECO:0000313" key="1">
    <source>
        <dbReference type="EMBL" id="MCJ2377400.1"/>
    </source>
</evidence>